<dbReference type="Proteomes" id="UP000003879">
    <property type="component" value="Unassembled WGS sequence"/>
</dbReference>
<dbReference type="GO" id="GO:0005737">
    <property type="term" value="C:cytoplasm"/>
    <property type="evidence" value="ECO:0007669"/>
    <property type="project" value="TreeGrafter"/>
</dbReference>
<dbReference type="PANTHER" id="PTHR30313:SF2">
    <property type="entry name" value="DNA PRIMASE"/>
    <property type="match status" value="1"/>
</dbReference>
<dbReference type="EMBL" id="AGXN01000010">
    <property type="protein sequence ID" value="EIY97174.1"/>
    <property type="molecule type" value="Genomic_DNA"/>
</dbReference>
<evidence type="ECO:0000313" key="6">
    <source>
        <dbReference type="Proteomes" id="UP000003879"/>
    </source>
</evidence>
<dbReference type="PANTHER" id="PTHR30313">
    <property type="entry name" value="DNA PRIMASE"/>
    <property type="match status" value="1"/>
</dbReference>
<keyword evidence="3" id="KW-0862">Zinc</keyword>
<dbReference type="GO" id="GO:0003677">
    <property type="term" value="F:DNA binding"/>
    <property type="evidence" value="ECO:0007669"/>
    <property type="project" value="InterPro"/>
</dbReference>
<accession>A0A0E2ARH3</accession>
<proteinExistence type="predicted"/>
<keyword evidence="2" id="KW-0863">Zinc-finger</keyword>
<dbReference type="PATRIC" id="fig|997883.3.peg.1979"/>
<dbReference type="SUPFAM" id="SSF56731">
    <property type="entry name" value="DNA primase core"/>
    <property type="match status" value="1"/>
</dbReference>
<dbReference type="CDD" id="cd01029">
    <property type="entry name" value="TOPRIM_primases"/>
    <property type="match status" value="1"/>
</dbReference>
<dbReference type="SUPFAM" id="SSF57783">
    <property type="entry name" value="Zinc beta-ribbon"/>
    <property type="match status" value="1"/>
</dbReference>
<dbReference type="InterPro" id="IPR034154">
    <property type="entry name" value="TOPRIM_DnaG/twinkle"/>
</dbReference>
<dbReference type="Pfam" id="PF01807">
    <property type="entry name" value="Zn_ribbon_DnaG"/>
    <property type="match status" value="1"/>
</dbReference>
<evidence type="ECO:0000259" key="4">
    <source>
        <dbReference type="Pfam" id="PF01807"/>
    </source>
</evidence>
<dbReference type="InterPro" id="IPR002694">
    <property type="entry name" value="Znf_CHC2"/>
</dbReference>
<dbReference type="AlphaFoldDB" id="A0A0E2ARH3"/>
<sequence>MMRVYGIIYQHIKYLNHQNIVLSPIIKSVGIYTMTIQEAKQISIADYLQSLGYTPIKQQGESLWYISPFRQEKEASFKVNVNRNLWFDYGLGKGGNIIALAQELYFSDHVPYLLRKIAEQAPHVPPVSFFFRQQASEPSFQQLEVMELMHPALFRYLQERGIDTALAKLACKELHFIHNGKPYFAIGFPNVAGGFEMRNQFFKGCIAPKDISHIRQSGEPREKCLVFEGMTDYLSFLTLRKRNCPTIPNLDGQDYVILNSTANVPKAIDVLHKYERIHCLLDNDEAGRRAYQELATEFDGRIRDFSHNYHGHKDLNDFLCGKRQNLTVNPPPRNIVKPKKKGLGL</sequence>
<evidence type="ECO:0000313" key="5">
    <source>
        <dbReference type="EMBL" id="EIY97174.1"/>
    </source>
</evidence>
<keyword evidence="1" id="KW-0479">Metal-binding</keyword>
<dbReference type="Gene3D" id="3.90.580.10">
    <property type="entry name" value="Zinc finger, CHC2-type domain"/>
    <property type="match status" value="1"/>
</dbReference>
<gene>
    <name evidence="5" type="ORF">HMPREF1056_01887</name>
</gene>
<feature type="domain" description="Zinc finger CHC2-type" evidence="4">
    <location>
        <begin position="40"/>
        <end position="112"/>
    </location>
</feature>
<dbReference type="InterPro" id="IPR050219">
    <property type="entry name" value="DnaG_primase"/>
</dbReference>
<organism evidence="5 6">
    <name type="scientific">Bacteroides fragilis CL07T12C05</name>
    <dbReference type="NCBI Taxonomy" id="997883"/>
    <lineage>
        <taxon>Bacteria</taxon>
        <taxon>Pseudomonadati</taxon>
        <taxon>Bacteroidota</taxon>
        <taxon>Bacteroidia</taxon>
        <taxon>Bacteroidales</taxon>
        <taxon>Bacteroidaceae</taxon>
        <taxon>Bacteroides</taxon>
    </lineage>
</organism>
<dbReference type="GO" id="GO:0006269">
    <property type="term" value="P:DNA replication, synthesis of primer"/>
    <property type="evidence" value="ECO:0007669"/>
    <property type="project" value="TreeGrafter"/>
</dbReference>
<evidence type="ECO:0000256" key="1">
    <source>
        <dbReference type="ARBA" id="ARBA00022723"/>
    </source>
</evidence>
<name>A0A0E2ARH3_BACFG</name>
<evidence type="ECO:0000256" key="2">
    <source>
        <dbReference type="ARBA" id="ARBA00022771"/>
    </source>
</evidence>
<evidence type="ECO:0000256" key="3">
    <source>
        <dbReference type="ARBA" id="ARBA00022833"/>
    </source>
</evidence>
<comment type="caution">
    <text evidence="5">The sequence shown here is derived from an EMBL/GenBank/DDBJ whole genome shotgun (WGS) entry which is preliminary data.</text>
</comment>
<reference evidence="5 6" key="1">
    <citation type="submission" date="2012-02" db="EMBL/GenBank/DDBJ databases">
        <title>The Genome Sequence of Bacteroides fragilis CL07T12C05.</title>
        <authorList>
            <consortium name="The Broad Institute Genome Sequencing Platform"/>
            <person name="Earl A."/>
            <person name="Ward D."/>
            <person name="Feldgarden M."/>
            <person name="Gevers D."/>
            <person name="Zitomersky N.L."/>
            <person name="Coyne M.J."/>
            <person name="Comstock L.E."/>
            <person name="Young S.K."/>
            <person name="Zeng Q."/>
            <person name="Gargeya S."/>
            <person name="Fitzgerald M."/>
            <person name="Haas B."/>
            <person name="Abouelleil A."/>
            <person name="Alvarado L."/>
            <person name="Arachchi H.M."/>
            <person name="Berlin A."/>
            <person name="Chapman S.B."/>
            <person name="Gearin G."/>
            <person name="Goldberg J."/>
            <person name="Griggs A."/>
            <person name="Gujja S."/>
            <person name="Hansen M."/>
            <person name="Heiman D."/>
            <person name="Howarth C."/>
            <person name="Larimer J."/>
            <person name="Lui A."/>
            <person name="MacDonald P.J.P."/>
            <person name="McCowen C."/>
            <person name="Montmayeur A."/>
            <person name="Murphy C."/>
            <person name="Neiman D."/>
            <person name="Pearson M."/>
            <person name="Priest M."/>
            <person name="Roberts A."/>
            <person name="Saif S."/>
            <person name="Shea T."/>
            <person name="Sisk P."/>
            <person name="Stolte C."/>
            <person name="Sykes S."/>
            <person name="Wortman J."/>
            <person name="Nusbaum C."/>
            <person name="Birren B."/>
        </authorList>
    </citation>
    <scope>NUCLEOTIDE SEQUENCE [LARGE SCALE GENOMIC DNA]</scope>
    <source>
        <strain evidence="5 6">CL07T12C05</strain>
    </source>
</reference>
<dbReference type="InterPro" id="IPR036977">
    <property type="entry name" value="DNA_primase_Znf_CHC2"/>
</dbReference>
<dbReference type="GO" id="GO:0003899">
    <property type="term" value="F:DNA-directed RNA polymerase activity"/>
    <property type="evidence" value="ECO:0007669"/>
    <property type="project" value="InterPro"/>
</dbReference>
<dbReference type="Pfam" id="PF13155">
    <property type="entry name" value="Toprim_2"/>
    <property type="match status" value="1"/>
</dbReference>
<dbReference type="GO" id="GO:0008270">
    <property type="term" value="F:zinc ion binding"/>
    <property type="evidence" value="ECO:0007669"/>
    <property type="project" value="UniProtKB-KW"/>
</dbReference>
<dbReference type="HOGENOM" id="CLU_070537_1_0_10"/>
<dbReference type="Gene3D" id="3.40.1360.10">
    <property type="match status" value="1"/>
</dbReference>
<protein>
    <recommendedName>
        <fullName evidence="4">Zinc finger CHC2-type domain-containing protein</fullName>
    </recommendedName>
</protein>